<feature type="binding site" evidence="4">
    <location>
        <position position="204"/>
    </location>
    <ligand>
        <name>substrate</name>
    </ligand>
</feature>
<feature type="domain" description="tRNA-guanine(15) transglycosylase-like" evidence="5">
    <location>
        <begin position="21"/>
        <end position="390"/>
    </location>
</feature>
<feature type="binding site" evidence="4">
    <location>
        <position position="231"/>
    </location>
    <ligand>
        <name>substrate</name>
    </ligand>
</feature>
<name>A0A1G1YZR5_9BACT</name>
<evidence type="ECO:0000256" key="3">
    <source>
        <dbReference type="ARBA" id="ARBA00022694"/>
    </source>
</evidence>
<evidence type="ECO:0000313" key="7">
    <source>
        <dbReference type="Proteomes" id="UP000177408"/>
    </source>
</evidence>
<comment type="function">
    <text evidence="4">Catalyzes the base-exchange of a guanine (G) residue with the queuine precursor 7-aminomethyl-7-deazaguanine (PreQ1) at position 34 (anticodon wobble position) in tRNAs with GU(N) anticodons (tRNA-Asp, -Asn, -His and -Tyr). Catalysis occurs through a double-displacement mechanism. The nucleophile active site attacks the C1' of nucleotide 34 to detach the guanine base from the RNA, forming a covalent enzyme-RNA intermediate. The proton acceptor active site deprotonates the incoming PreQ1, allowing a nucleophilic attack on the C1' of the ribose to form the product. After dissociation, two additional enzymatic reactions on the tRNA convert PreQ1 to queuine (Q), resulting in the hypermodified nucleoside queuosine (7-(((4,5-cis-dihydroxy-2-cyclopenten-1-yl)amino)methyl)-7-deazaguanosine).</text>
</comment>
<accession>A0A1G1YZR5</accession>
<evidence type="ECO:0000256" key="4">
    <source>
        <dbReference type="HAMAP-Rule" id="MF_00168"/>
    </source>
</evidence>
<feature type="region of interest" description="RNA binding; important for wobble base 34 recognition" evidence="4">
    <location>
        <begin position="286"/>
        <end position="290"/>
    </location>
</feature>
<dbReference type="NCBIfam" id="TIGR00449">
    <property type="entry name" value="tgt_general"/>
    <property type="match status" value="1"/>
</dbReference>
<evidence type="ECO:0000256" key="1">
    <source>
        <dbReference type="ARBA" id="ARBA00022676"/>
    </source>
</evidence>
<dbReference type="Proteomes" id="UP000177408">
    <property type="component" value="Unassembled WGS sequence"/>
</dbReference>
<dbReference type="InterPro" id="IPR050076">
    <property type="entry name" value="ArchSynthase1/Queuine_TRR"/>
</dbReference>
<dbReference type="HAMAP" id="MF_00168">
    <property type="entry name" value="Q_tRNA_Tgt"/>
    <property type="match status" value="1"/>
</dbReference>
<comment type="caution">
    <text evidence="6">The sequence shown here is derived from an EMBL/GenBank/DDBJ whole genome shotgun (WGS) entry which is preliminary data.</text>
</comment>
<dbReference type="InterPro" id="IPR002616">
    <property type="entry name" value="tRNA_ribo_trans-like"/>
</dbReference>
<dbReference type="NCBIfam" id="TIGR00430">
    <property type="entry name" value="Q_tRNA_tgt"/>
    <property type="match status" value="1"/>
</dbReference>
<feature type="binding site" evidence="4">
    <location>
        <position position="154"/>
    </location>
    <ligand>
        <name>substrate</name>
    </ligand>
</feature>
<dbReference type="GO" id="GO:0008616">
    <property type="term" value="P:tRNA queuosine(34) biosynthetic process"/>
    <property type="evidence" value="ECO:0007669"/>
    <property type="project" value="UniProtKB-UniRule"/>
</dbReference>
<dbReference type="SUPFAM" id="SSF51713">
    <property type="entry name" value="tRNA-guanine transglycosylase"/>
    <property type="match status" value="1"/>
</dbReference>
<reference evidence="6 7" key="1">
    <citation type="journal article" date="2016" name="Nat. Commun.">
        <title>Thousands of microbial genomes shed light on interconnected biogeochemical processes in an aquifer system.</title>
        <authorList>
            <person name="Anantharaman K."/>
            <person name="Brown C.T."/>
            <person name="Hug L.A."/>
            <person name="Sharon I."/>
            <person name="Castelle C.J."/>
            <person name="Probst A.J."/>
            <person name="Thomas B.C."/>
            <person name="Singh A."/>
            <person name="Wilkins M.J."/>
            <person name="Karaoz U."/>
            <person name="Brodie E.L."/>
            <person name="Williams K.H."/>
            <person name="Hubbard S.S."/>
            <person name="Banfield J.F."/>
        </authorList>
    </citation>
    <scope>NUCLEOTIDE SEQUENCE [LARGE SCALE GENOMIC DNA]</scope>
</reference>
<dbReference type="Gene3D" id="3.20.20.105">
    <property type="entry name" value="Queuine tRNA-ribosyltransferase-like"/>
    <property type="match status" value="1"/>
</dbReference>
<dbReference type="InterPro" id="IPR036511">
    <property type="entry name" value="TGT-like_sf"/>
</dbReference>
<keyword evidence="4" id="KW-0671">Queuosine biosynthesis</keyword>
<dbReference type="PANTHER" id="PTHR46499">
    <property type="entry name" value="QUEUINE TRNA-RIBOSYLTRANSFERASE"/>
    <property type="match status" value="1"/>
</dbReference>
<keyword evidence="1 4" id="KW-0328">Glycosyltransferase</keyword>
<dbReference type="AlphaFoldDB" id="A0A1G1YZR5"/>
<evidence type="ECO:0000256" key="2">
    <source>
        <dbReference type="ARBA" id="ARBA00022679"/>
    </source>
</evidence>
<gene>
    <name evidence="4" type="primary">tgt</name>
    <name evidence="6" type="ORF">A3H67_02035</name>
</gene>
<proteinExistence type="inferred from homology"/>
<dbReference type="EC" id="2.4.2.29" evidence="4"/>
<feature type="active site" description="Nucleophile" evidence="4">
    <location>
        <position position="281"/>
    </location>
</feature>
<comment type="similarity">
    <text evidence="4">Belongs to the queuine tRNA-ribosyltransferase family.</text>
</comment>
<feature type="binding site" evidence="4">
    <location>
        <begin position="100"/>
        <end position="104"/>
    </location>
    <ligand>
        <name>substrate</name>
    </ligand>
</feature>
<feature type="active site" description="Proton acceptor" evidence="4">
    <location>
        <position position="100"/>
    </location>
</feature>
<comment type="catalytic activity">
    <reaction evidence="4">
        <text>7-aminomethyl-7-carbaguanine + guanosine(34) in tRNA = 7-aminomethyl-7-carbaguanosine(34) in tRNA + guanine</text>
        <dbReference type="Rhea" id="RHEA:24104"/>
        <dbReference type="Rhea" id="RHEA-COMP:10341"/>
        <dbReference type="Rhea" id="RHEA-COMP:10342"/>
        <dbReference type="ChEBI" id="CHEBI:16235"/>
        <dbReference type="ChEBI" id="CHEBI:58703"/>
        <dbReference type="ChEBI" id="CHEBI:74269"/>
        <dbReference type="ChEBI" id="CHEBI:82833"/>
        <dbReference type="EC" id="2.4.2.29"/>
    </reaction>
</comment>
<dbReference type="PANTHER" id="PTHR46499:SF1">
    <property type="entry name" value="QUEUINE TRNA-RIBOSYLTRANSFERASE"/>
    <property type="match status" value="1"/>
</dbReference>
<sequence>MFLCFYVFMLMFKLLKTSNKSKARLTRLTTPHGLVDGPFFMPIATKGAVKNLTADELKGLGAQIVLANAYHLFLAPGSKLIKKAGGLHQYMNWPGPILTDSGGFQVFSLSKIRKISEKGAEFSEPSSGRKYLLTPELSVQIQKDLGVDLAMAFDDVIGYPASKEKVKLAMERTSRWAKRCLAAREQGNKRTKEQNKSILFGIIQGGVYKDLRLKSAKDLTALKFDGYAVGGVAVGEPREKMKPILDWVVPLLPENKPRYLMGLGRPEEIVAAVKEGIDMFDCVIPTREARHGRLYLWSSGKRQPLLPSSEQRLRPNQLKGKFYQTINITNSRYKTDLSPINQTNLKQYSKAYLHHLFATNEPLSMRLATLNNLKFYLDLMVRIREDIKAGLL</sequence>
<dbReference type="Pfam" id="PF01702">
    <property type="entry name" value="TGT"/>
    <property type="match status" value="1"/>
</dbReference>
<protein>
    <recommendedName>
        <fullName evidence="4">Queuine tRNA-ribosyltransferase</fullName>
        <ecNumber evidence="4">2.4.2.29</ecNumber>
    </recommendedName>
    <alternativeName>
        <fullName evidence="4">Guanine insertion enzyme</fullName>
    </alternativeName>
    <alternativeName>
        <fullName evidence="4">tRNA-guanine transglycosylase</fullName>
    </alternativeName>
</protein>
<keyword evidence="3 4" id="KW-0819">tRNA processing</keyword>
<evidence type="ECO:0000313" key="6">
    <source>
        <dbReference type="EMBL" id="OGY57100.1"/>
    </source>
</evidence>
<comment type="pathway">
    <text evidence="4">tRNA modification; tRNA-queuosine biosynthesis.</text>
</comment>
<keyword evidence="2 4" id="KW-0808">Transferase</keyword>
<comment type="caution">
    <text evidence="4">Lacks conserved residue(s) required for the propagation of feature annotation.</text>
</comment>
<dbReference type="InterPro" id="IPR004803">
    <property type="entry name" value="TGT"/>
</dbReference>
<organism evidence="6 7">
    <name type="scientific">Candidatus Buchananbacteria bacterium RIFCSPLOWO2_02_FULL_46_11b</name>
    <dbReference type="NCBI Taxonomy" id="1797548"/>
    <lineage>
        <taxon>Bacteria</taxon>
        <taxon>Candidatus Buchananiibacteriota</taxon>
    </lineage>
</organism>
<dbReference type="GO" id="GO:0008479">
    <property type="term" value="F:tRNA-guanosine(34) queuine transglycosylase activity"/>
    <property type="evidence" value="ECO:0007669"/>
    <property type="project" value="UniProtKB-UniRule"/>
</dbReference>
<dbReference type="GO" id="GO:0005737">
    <property type="term" value="C:cytoplasm"/>
    <property type="evidence" value="ECO:0007669"/>
    <property type="project" value="TreeGrafter"/>
</dbReference>
<comment type="subunit">
    <text evidence="4">Homodimer. Within each dimer, one monomer is responsible for RNA recognition and catalysis, while the other monomer binds to the replacement base PreQ1.</text>
</comment>
<dbReference type="UniPathway" id="UPA00392"/>
<dbReference type="EMBL" id="MHIR01000036">
    <property type="protein sequence ID" value="OGY57100.1"/>
    <property type="molecule type" value="Genomic_DNA"/>
</dbReference>
<evidence type="ECO:0000259" key="5">
    <source>
        <dbReference type="Pfam" id="PF01702"/>
    </source>
</evidence>